<protein>
    <recommendedName>
        <fullName evidence="2">histidine kinase</fullName>
        <ecNumber evidence="2">2.7.13.3</ecNumber>
    </recommendedName>
</protein>
<keyword evidence="3" id="KW-0597">Phosphoprotein</keyword>
<dbReference type="OrthoDB" id="9815750at2"/>
<dbReference type="PANTHER" id="PTHR43065:SF46">
    <property type="entry name" value="C4-DICARBOXYLATE TRANSPORT SENSOR PROTEIN DCTB"/>
    <property type="match status" value="1"/>
</dbReference>
<comment type="catalytic activity">
    <reaction evidence="1">
        <text>ATP + protein L-histidine = ADP + protein N-phospho-L-histidine.</text>
        <dbReference type="EC" id="2.7.13.3"/>
    </reaction>
</comment>
<keyword evidence="6" id="KW-0418">Kinase</keyword>
<dbReference type="CDD" id="cd00075">
    <property type="entry name" value="HATPase"/>
    <property type="match status" value="1"/>
</dbReference>
<dbReference type="InterPro" id="IPR005467">
    <property type="entry name" value="His_kinase_dom"/>
</dbReference>
<dbReference type="PRINTS" id="PR00344">
    <property type="entry name" value="BCTRLSENSOR"/>
</dbReference>
<dbReference type="KEGG" id="llh:I41_35360"/>
<dbReference type="EC" id="2.7.13.3" evidence="2"/>
<dbReference type="InterPro" id="IPR004358">
    <property type="entry name" value="Sig_transdc_His_kin-like_C"/>
</dbReference>
<dbReference type="InterPro" id="IPR003661">
    <property type="entry name" value="HisK_dim/P_dom"/>
</dbReference>
<dbReference type="EMBL" id="CP036339">
    <property type="protein sequence ID" value="QDT74341.1"/>
    <property type="molecule type" value="Genomic_DNA"/>
</dbReference>
<evidence type="ECO:0000256" key="3">
    <source>
        <dbReference type="ARBA" id="ARBA00022553"/>
    </source>
</evidence>
<dbReference type="Gene3D" id="1.10.287.130">
    <property type="match status" value="1"/>
</dbReference>
<dbReference type="SMART" id="SM00387">
    <property type="entry name" value="HATPase_c"/>
    <property type="match status" value="1"/>
</dbReference>
<dbReference type="GO" id="GO:0000155">
    <property type="term" value="F:phosphorelay sensor kinase activity"/>
    <property type="evidence" value="ECO:0007669"/>
    <property type="project" value="InterPro"/>
</dbReference>
<evidence type="ECO:0000259" key="9">
    <source>
        <dbReference type="PROSITE" id="PS50109"/>
    </source>
</evidence>
<evidence type="ECO:0000313" key="10">
    <source>
        <dbReference type="EMBL" id="QDT74341.1"/>
    </source>
</evidence>
<accession>A0A517U144</accession>
<dbReference type="Proteomes" id="UP000317909">
    <property type="component" value="Chromosome"/>
</dbReference>
<keyword evidence="11" id="KW-1185">Reference proteome</keyword>
<dbReference type="InterPro" id="IPR003594">
    <property type="entry name" value="HATPase_dom"/>
</dbReference>
<dbReference type="SUPFAM" id="SSF55874">
    <property type="entry name" value="ATPase domain of HSP90 chaperone/DNA topoisomerase II/histidine kinase"/>
    <property type="match status" value="1"/>
</dbReference>
<evidence type="ECO:0000256" key="1">
    <source>
        <dbReference type="ARBA" id="ARBA00000085"/>
    </source>
</evidence>
<dbReference type="SUPFAM" id="SSF47384">
    <property type="entry name" value="Homodimeric domain of signal transducing histidine kinase"/>
    <property type="match status" value="1"/>
</dbReference>
<dbReference type="Pfam" id="PF02518">
    <property type="entry name" value="HATPase_c"/>
    <property type="match status" value="1"/>
</dbReference>
<name>A0A517U144_9BACT</name>
<dbReference type="CDD" id="cd00082">
    <property type="entry name" value="HisKA"/>
    <property type="match status" value="1"/>
</dbReference>
<evidence type="ECO:0000256" key="6">
    <source>
        <dbReference type="ARBA" id="ARBA00022777"/>
    </source>
</evidence>
<evidence type="ECO:0000256" key="7">
    <source>
        <dbReference type="ARBA" id="ARBA00022840"/>
    </source>
</evidence>
<dbReference type="PANTHER" id="PTHR43065">
    <property type="entry name" value="SENSOR HISTIDINE KINASE"/>
    <property type="match status" value="1"/>
</dbReference>
<evidence type="ECO:0000256" key="8">
    <source>
        <dbReference type="ARBA" id="ARBA00023012"/>
    </source>
</evidence>
<dbReference type="InterPro" id="IPR036097">
    <property type="entry name" value="HisK_dim/P_sf"/>
</dbReference>
<organism evidence="10 11">
    <name type="scientific">Lacipirellula limnantheis</name>
    <dbReference type="NCBI Taxonomy" id="2528024"/>
    <lineage>
        <taxon>Bacteria</taxon>
        <taxon>Pseudomonadati</taxon>
        <taxon>Planctomycetota</taxon>
        <taxon>Planctomycetia</taxon>
        <taxon>Pirellulales</taxon>
        <taxon>Lacipirellulaceae</taxon>
        <taxon>Lacipirellula</taxon>
    </lineage>
</organism>
<dbReference type="SMART" id="SM00388">
    <property type="entry name" value="HisKA"/>
    <property type="match status" value="1"/>
</dbReference>
<keyword evidence="5" id="KW-0547">Nucleotide-binding</keyword>
<feature type="domain" description="Histidine kinase" evidence="9">
    <location>
        <begin position="27"/>
        <end position="239"/>
    </location>
</feature>
<dbReference type="Pfam" id="PF00512">
    <property type="entry name" value="HisKA"/>
    <property type="match status" value="1"/>
</dbReference>
<dbReference type="GO" id="GO:0005524">
    <property type="term" value="F:ATP binding"/>
    <property type="evidence" value="ECO:0007669"/>
    <property type="project" value="UniProtKB-KW"/>
</dbReference>
<dbReference type="RefSeq" id="WP_145434100.1">
    <property type="nucleotide sequence ID" value="NZ_CP036339.1"/>
</dbReference>
<keyword evidence="7" id="KW-0067">ATP-binding</keyword>
<proteinExistence type="predicted"/>
<evidence type="ECO:0000256" key="2">
    <source>
        <dbReference type="ARBA" id="ARBA00012438"/>
    </source>
</evidence>
<evidence type="ECO:0000313" key="11">
    <source>
        <dbReference type="Proteomes" id="UP000317909"/>
    </source>
</evidence>
<evidence type="ECO:0000256" key="4">
    <source>
        <dbReference type="ARBA" id="ARBA00022679"/>
    </source>
</evidence>
<dbReference type="InterPro" id="IPR036890">
    <property type="entry name" value="HATPase_C_sf"/>
</dbReference>
<keyword evidence="4 10" id="KW-0808">Transferase</keyword>
<reference evidence="10 11" key="1">
    <citation type="submission" date="2019-02" db="EMBL/GenBank/DDBJ databases">
        <title>Deep-cultivation of Planctomycetes and their phenomic and genomic characterization uncovers novel biology.</title>
        <authorList>
            <person name="Wiegand S."/>
            <person name="Jogler M."/>
            <person name="Boedeker C."/>
            <person name="Pinto D."/>
            <person name="Vollmers J."/>
            <person name="Rivas-Marin E."/>
            <person name="Kohn T."/>
            <person name="Peeters S.H."/>
            <person name="Heuer A."/>
            <person name="Rast P."/>
            <person name="Oberbeckmann S."/>
            <person name="Bunk B."/>
            <person name="Jeske O."/>
            <person name="Meyerdierks A."/>
            <person name="Storesund J.E."/>
            <person name="Kallscheuer N."/>
            <person name="Luecker S."/>
            <person name="Lage O.M."/>
            <person name="Pohl T."/>
            <person name="Merkel B.J."/>
            <person name="Hornburger P."/>
            <person name="Mueller R.-W."/>
            <person name="Bruemmer F."/>
            <person name="Labrenz M."/>
            <person name="Spormann A.M."/>
            <person name="Op den Camp H."/>
            <person name="Overmann J."/>
            <person name="Amann R."/>
            <person name="Jetten M.S.M."/>
            <person name="Mascher T."/>
            <person name="Medema M.H."/>
            <person name="Devos D.P."/>
            <person name="Kaster A.-K."/>
            <person name="Ovreas L."/>
            <person name="Rohde M."/>
            <person name="Galperin M.Y."/>
            <person name="Jogler C."/>
        </authorList>
    </citation>
    <scope>NUCLEOTIDE SEQUENCE [LARGE SCALE GENOMIC DNA]</scope>
    <source>
        <strain evidence="10 11">I41</strain>
    </source>
</reference>
<sequence length="243" mass="26718">MLKPEPTSDQYERLIAQYAEMAQLAGALAHEIKNPLSTIRLNMELLAEDLAEPLTPAQRRAAKRIDVMQRECQRLQDLLDDFLNFAKIRKLHRQSTDLNAEIAETLDFFAPEAAAANVEIIRYLDPDLPRVMLDAEAFRSALINLLLNAKQAMPKGGQLVVRTTTVGGNVVIHLIDTGIGIDDYTAAHMFEAFFSTKPGGSGLGLPTTIKIIEAHGGRIHVQSQVGRGTQFTIELPAPPRLSG</sequence>
<dbReference type="PROSITE" id="PS50109">
    <property type="entry name" value="HIS_KIN"/>
    <property type="match status" value="1"/>
</dbReference>
<dbReference type="AlphaFoldDB" id="A0A517U144"/>
<evidence type="ECO:0000256" key="5">
    <source>
        <dbReference type="ARBA" id="ARBA00022741"/>
    </source>
</evidence>
<gene>
    <name evidence="10" type="primary">zraS_4</name>
    <name evidence="10" type="ORF">I41_35360</name>
</gene>
<dbReference type="Gene3D" id="3.30.565.10">
    <property type="entry name" value="Histidine kinase-like ATPase, C-terminal domain"/>
    <property type="match status" value="1"/>
</dbReference>
<keyword evidence="8" id="KW-0902">Two-component regulatory system</keyword>